<keyword evidence="9 12" id="KW-0406">Ion transport</keyword>
<evidence type="ECO:0000313" key="14">
    <source>
        <dbReference type="EMBL" id="ARH54679.1"/>
    </source>
</evidence>
<dbReference type="GO" id="GO:0015986">
    <property type="term" value="P:proton motive force-driven ATP synthesis"/>
    <property type="evidence" value="ECO:0007669"/>
    <property type="project" value="InterPro"/>
</dbReference>
<comment type="subunit">
    <text evidence="3">F-type ATPases have 2 components, CF(1) - the catalytic core - and CF(0) - the membrane proton channel.</text>
</comment>
<name>A0A343C3T6_9COLE</name>
<evidence type="ECO:0000256" key="12">
    <source>
        <dbReference type="RuleBase" id="RU003661"/>
    </source>
</evidence>
<dbReference type="Pfam" id="PF00895">
    <property type="entry name" value="ATP-synt_8"/>
    <property type="match status" value="1"/>
</dbReference>
<keyword evidence="4 12" id="KW-0813">Transport</keyword>
<evidence type="ECO:0000256" key="7">
    <source>
        <dbReference type="ARBA" id="ARBA00022781"/>
    </source>
</evidence>
<keyword evidence="11 13" id="KW-0472">Membrane</keyword>
<evidence type="ECO:0000256" key="10">
    <source>
        <dbReference type="ARBA" id="ARBA00023128"/>
    </source>
</evidence>
<dbReference type="GO" id="GO:0045259">
    <property type="term" value="C:proton-transporting ATP synthase complex"/>
    <property type="evidence" value="ECO:0007669"/>
    <property type="project" value="UniProtKB-KW"/>
</dbReference>
<evidence type="ECO:0000256" key="2">
    <source>
        <dbReference type="ARBA" id="ARBA00008892"/>
    </source>
</evidence>
<dbReference type="InterPro" id="IPR001421">
    <property type="entry name" value="ATP8_metazoa"/>
</dbReference>
<geneLocation type="mitochondrion" evidence="14"/>
<dbReference type="GO" id="GO:0015078">
    <property type="term" value="F:proton transmembrane transporter activity"/>
    <property type="evidence" value="ECO:0007669"/>
    <property type="project" value="InterPro"/>
</dbReference>
<keyword evidence="5 12" id="KW-0138">CF(0)</keyword>
<gene>
    <name evidence="14" type="primary">atp8</name>
</gene>
<accession>A0A343C3T6</accession>
<evidence type="ECO:0000256" key="9">
    <source>
        <dbReference type="ARBA" id="ARBA00023065"/>
    </source>
</evidence>
<evidence type="ECO:0000256" key="6">
    <source>
        <dbReference type="ARBA" id="ARBA00022692"/>
    </source>
</evidence>
<feature type="transmembrane region" description="Helical" evidence="13">
    <location>
        <begin position="6"/>
        <end position="29"/>
    </location>
</feature>
<evidence type="ECO:0000256" key="13">
    <source>
        <dbReference type="SAM" id="Phobius"/>
    </source>
</evidence>
<evidence type="ECO:0000256" key="11">
    <source>
        <dbReference type="ARBA" id="ARBA00023136"/>
    </source>
</evidence>
<dbReference type="AlphaFoldDB" id="A0A343C3T6"/>
<proteinExistence type="inferred from homology"/>
<comment type="subcellular location">
    <subcellularLocation>
        <location evidence="1 12">Mitochondrion membrane</location>
        <topology evidence="1 12">Single-pass membrane protein</topology>
    </subcellularLocation>
</comment>
<sequence>MPQMAPMNWLILFFMFIIIFMMFNSMNYFSFKYQNKISSIQKKINKINWKW</sequence>
<evidence type="ECO:0000256" key="5">
    <source>
        <dbReference type="ARBA" id="ARBA00022547"/>
    </source>
</evidence>
<evidence type="ECO:0000256" key="1">
    <source>
        <dbReference type="ARBA" id="ARBA00004304"/>
    </source>
</evidence>
<reference evidence="14" key="1">
    <citation type="submission" date="2016-04" db="EMBL/GenBank/DDBJ databases">
        <title>Mitochondria of beetle species.</title>
        <authorList>
            <person name="Hunter A."/>
            <person name="Moriniere J."/>
            <person name="Tang P."/>
            <person name="Linard B."/>
            <person name="Crampton-Platt A."/>
            <person name="Vogler A.P."/>
        </authorList>
    </citation>
    <scope>NUCLEOTIDE SEQUENCE</scope>
</reference>
<comment type="similarity">
    <text evidence="2 12">Belongs to the ATPase protein 8 family.</text>
</comment>
<organism evidence="14">
    <name type="scientific">Tachinus subterraneus</name>
    <dbReference type="NCBI Taxonomy" id="879013"/>
    <lineage>
        <taxon>Eukaryota</taxon>
        <taxon>Metazoa</taxon>
        <taxon>Ecdysozoa</taxon>
        <taxon>Arthropoda</taxon>
        <taxon>Hexapoda</taxon>
        <taxon>Insecta</taxon>
        <taxon>Pterygota</taxon>
        <taxon>Neoptera</taxon>
        <taxon>Endopterygota</taxon>
        <taxon>Coleoptera</taxon>
        <taxon>Polyphaga</taxon>
        <taxon>Staphyliniformia</taxon>
        <taxon>Staphylinidae</taxon>
        <taxon>Tachyporinae group</taxon>
        <taxon>Tachyporinae</taxon>
        <taxon>Tachinus</taxon>
    </lineage>
</organism>
<dbReference type="EMBL" id="KX087351">
    <property type="protein sequence ID" value="ARH54679.1"/>
    <property type="molecule type" value="Genomic_DNA"/>
</dbReference>
<keyword evidence="8 13" id="KW-1133">Transmembrane helix</keyword>
<evidence type="ECO:0000256" key="3">
    <source>
        <dbReference type="ARBA" id="ARBA00011291"/>
    </source>
</evidence>
<protein>
    <recommendedName>
        <fullName evidence="12">ATP synthase complex subunit 8</fullName>
    </recommendedName>
</protein>
<keyword evidence="7 12" id="KW-0375">Hydrogen ion transport</keyword>
<keyword evidence="10 12" id="KW-0496">Mitochondrion</keyword>
<evidence type="ECO:0000256" key="4">
    <source>
        <dbReference type="ARBA" id="ARBA00022448"/>
    </source>
</evidence>
<keyword evidence="6 12" id="KW-0812">Transmembrane</keyword>
<dbReference type="GO" id="GO:0031966">
    <property type="term" value="C:mitochondrial membrane"/>
    <property type="evidence" value="ECO:0007669"/>
    <property type="project" value="UniProtKB-SubCell"/>
</dbReference>
<evidence type="ECO:0000256" key="8">
    <source>
        <dbReference type="ARBA" id="ARBA00022989"/>
    </source>
</evidence>